<organism evidence="4 5">
    <name type="scientific">Iodidimonas gelatinilytica</name>
    <dbReference type="NCBI Taxonomy" id="1236966"/>
    <lineage>
        <taxon>Bacteria</taxon>
        <taxon>Pseudomonadati</taxon>
        <taxon>Pseudomonadota</taxon>
        <taxon>Alphaproteobacteria</taxon>
        <taxon>Iodidimonadales</taxon>
        <taxon>Iodidimonadaceae</taxon>
        <taxon>Iodidimonas</taxon>
    </lineage>
</organism>
<keyword evidence="2" id="KW-0732">Signal</keyword>
<dbReference type="GO" id="GO:0005509">
    <property type="term" value="F:calcium ion binding"/>
    <property type="evidence" value="ECO:0007669"/>
    <property type="project" value="InterPro"/>
</dbReference>
<feature type="domain" description="EF-hand" evidence="3">
    <location>
        <begin position="94"/>
        <end position="129"/>
    </location>
</feature>
<evidence type="ECO:0000313" key="5">
    <source>
        <dbReference type="Proteomes" id="UP000322084"/>
    </source>
</evidence>
<dbReference type="CDD" id="cd00051">
    <property type="entry name" value="EFh"/>
    <property type="match status" value="1"/>
</dbReference>
<reference evidence="4 5" key="1">
    <citation type="submission" date="2019-09" db="EMBL/GenBank/DDBJ databases">
        <title>NBRP : Genome information of microbial organism related human and environment.</title>
        <authorList>
            <person name="Hattori M."/>
            <person name="Oshima K."/>
            <person name="Inaba H."/>
            <person name="Suda W."/>
            <person name="Sakamoto M."/>
            <person name="Iino T."/>
            <person name="Kitahara M."/>
            <person name="Oshida Y."/>
            <person name="Iida T."/>
            <person name="Kudo T."/>
            <person name="Itoh T."/>
            <person name="Ohkuma M."/>
        </authorList>
    </citation>
    <scope>NUCLEOTIDE SEQUENCE [LARGE SCALE GENOMIC DNA]</scope>
    <source>
        <strain evidence="4 5">Hi-2</strain>
    </source>
</reference>
<dbReference type="PROSITE" id="PS00018">
    <property type="entry name" value="EF_HAND_1"/>
    <property type="match status" value="2"/>
</dbReference>
<proteinExistence type="predicted"/>
<feature type="compositionally biased region" description="Basic and acidic residues" evidence="1">
    <location>
        <begin position="81"/>
        <end position="132"/>
    </location>
</feature>
<evidence type="ECO:0000256" key="1">
    <source>
        <dbReference type="SAM" id="MobiDB-lite"/>
    </source>
</evidence>
<dbReference type="Pfam" id="PF13202">
    <property type="entry name" value="EF-hand_5"/>
    <property type="match status" value="1"/>
</dbReference>
<protein>
    <recommendedName>
        <fullName evidence="3">EF-hand domain-containing protein</fullName>
    </recommendedName>
</protein>
<dbReference type="PROSITE" id="PS50222">
    <property type="entry name" value="EF_HAND_2"/>
    <property type="match status" value="2"/>
</dbReference>
<dbReference type="InterPro" id="IPR011992">
    <property type="entry name" value="EF-hand-dom_pair"/>
</dbReference>
<evidence type="ECO:0000259" key="3">
    <source>
        <dbReference type="PROSITE" id="PS50222"/>
    </source>
</evidence>
<comment type="caution">
    <text evidence="4">The sequence shown here is derived from an EMBL/GenBank/DDBJ whole genome shotgun (WGS) entry which is preliminary data.</text>
</comment>
<accession>A0A5A7MTG0</accession>
<dbReference type="SMART" id="SM00054">
    <property type="entry name" value="EFh"/>
    <property type="match status" value="2"/>
</dbReference>
<dbReference type="RefSeq" id="WP_150000603.1">
    <property type="nucleotide sequence ID" value="NZ_BKCL01000005.1"/>
</dbReference>
<feature type="signal peptide" evidence="2">
    <location>
        <begin position="1"/>
        <end position="24"/>
    </location>
</feature>
<dbReference type="Gene3D" id="1.10.238.10">
    <property type="entry name" value="EF-hand"/>
    <property type="match status" value="2"/>
</dbReference>
<dbReference type="InterPro" id="IPR002048">
    <property type="entry name" value="EF_hand_dom"/>
</dbReference>
<evidence type="ECO:0000256" key="2">
    <source>
        <dbReference type="SAM" id="SignalP"/>
    </source>
</evidence>
<gene>
    <name evidence="4" type="ORF">JCM17844_19120</name>
</gene>
<dbReference type="EMBL" id="BKCL01000005">
    <property type="protein sequence ID" value="GEQ98275.1"/>
    <property type="molecule type" value="Genomic_DNA"/>
</dbReference>
<dbReference type="Proteomes" id="UP000322084">
    <property type="component" value="Unassembled WGS sequence"/>
</dbReference>
<dbReference type="Pfam" id="PF13499">
    <property type="entry name" value="EF-hand_7"/>
    <property type="match status" value="1"/>
</dbReference>
<dbReference type="AlphaFoldDB" id="A0A5A7MTG0"/>
<evidence type="ECO:0000313" key="4">
    <source>
        <dbReference type="EMBL" id="GEQ98275.1"/>
    </source>
</evidence>
<feature type="region of interest" description="Disordered" evidence="1">
    <location>
        <begin position="70"/>
        <end position="148"/>
    </location>
</feature>
<feature type="domain" description="EF-hand" evidence="3">
    <location>
        <begin position="58"/>
        <end position="93"/>
    </location>
</feature>
<dbReference type="InterPro" id="IPR018247">
    <property type="entry name" value="EF_Hand_1_Ca_BS"/>
</dbReference>
<sequence length="148" mass="16787">MNKTYKGLILGGIGLVFASGVSLAAHHGDKGHGMKKDMAAAMLKKLDADKNGSVEWAEIEAFHKKRFEASDKDGNGSLTLEEMKAGHKAMREQQRKDRQDRMFDKLDADGDGVLSREEMRAFQKRGDMDRDHKNMRKRHKDDDGRDKR</sequence>
<dbReference type="SUPFAM" id="SSF47473">
    <property type="entry name" value="EF-hand"/>
    <property type="match status" value="1"/>
</dbReference>
<feature type="chain" id="PRO_5022839496" description="EF-hand domain-containing protein" evidence="2">
    <location>
        <begin position="25"/>
        <end position="148"/>
    </location>
</feature>
<name>A0A5A7MTG0_9PROT</name>